<dbReference type="InterPro" id="IPR004161">
    <property type="entry name" value="EFTu-like_2"/>
</dbReference>
<dbReference type="CDD" id="cd03699">
    <property type="entry name" value="EF4_II"/>
    <property type="match status" value="1"/>
</dbReference>
<dbReference type="Gene3D" id="2.40.30.10">
    <property type="entry name" value="Translation factors"/>
    <property type="match status" value="1"/>
</dbReference>
<reference evidence="6" key="2">
    <citation type="submission" date="2015-07" db="EMBL/GenBank/DDBJ databases">
        <authorList>
            <person name="Noorani M."/>
        </authorList>
    </citation>
    <scope>NUCLEOTIDE SEQUENCE</scope>
    <source>
        <strain evidence="6">CO275</strain>
    </source>
</reference>
<dbReference type="FunFam" id="2.40.30.10:FF:000015">
    <property type="entry name" value="Translation factor GUF1, mitochondrial"/>
    <property type="match status" value="1"/>
</dbReference>
<protein>
    <submittedName>
        <fullName evidence="6">Elongation factor 4</fullName>
    </submittedName>
</protein>
<evidence type="ECO:0000256" key="4">
    <source>
        <dbReference type="ARBA" id="ARBA00023134"/>
    </source>
</evidence>
<dbReference type="GO" id="GO:0003746">
    <property type="term" value="F:translation elongation factor activity"/>
    <property type="evidence" value="ECO:0007669"/>
    <property type="project" value="UniProtKB-KW"/>
</dbReference>
<dbReference type="EMBL" id="JNBW01000045">
    <property type="protein sequence ID" value="OJH15754.1"/>
    <property type="molecule type" value="Genomic_DNA"/>
</dbReference>
<dbReference type="GO" id="GO:0043022">
    <property type="term" value="F:ribosome binding"/>
    <property type="evidence" value="ECO:0007669"/>
    <property type="project" value="TreeGrafter"/>
</dbReference>
<dbReference type="InterPro" id="IPR035647">
    <property type="entry name" value="EFG_III/V"/>
</dbReference>
<evidence type="ECO:0000256" key="1">
    <source>
        <dbReference type="ARBA" id="ARBA00005454"/>
    </source>
</evidence>
<organism evidence="6">
    <name type="scientific">Borrelia bissettiae</name>
    <name type="common">Borreliella bissettiae</name>
    <dbReference type="NCBI Taxonomy" id="64897"/>
    <lineage>
        <taxon>Bacteria</taxon>
        <taxon>Pseudomonadati</taxon>
        <taxon>Spirochaetota</taxon>
        <taxon>Spirochaetia</taxon>
        <taxon>Spirochaetales</taxon>
        <taxon>Borreliaceae</taxon>
        <taxon>Borreliella</taxon>
    </lineage>
</organism>
<dbReference type="GO" id="GO:0045727">
    <property type="term" value="P:positive regulation of translation"/>
    <property type="evidence" value="ECO:0007669"/>
    <property type="project" value="TreeGrafter"/>
</dbReference>
<comment type="similarity">
    <text evidence="1">Belongs to the TRAFAC class translation factor GTPase superfamily. Classic translation factor GTPase family. LepA subfamily.</text>
</comment>
<dbReference type="Gene3D" id="3.30.70.870">
    <property type="entry name" value="Elongation Factor G (Translational Gtpase), domain 3"/>
    <property type="match status" value="1"/>
</dbReference>
<proteinExistence type="inferred from homology"/>
<sequence>FYMAFEHDLEIIPVINKIDLPNANVDFVKKQIKNDLGLNEEIAILISAKNGIGIDDLLEAICKYVPSPKGSVKAPLRALIFDSHYDSYRGVVVHFRIFEGQIKTGDKIRLMHTNSEHLIEEIGIFKISLERKDNLEAGDVGYFIAGIKNISDVKIGDTVTLCDFPALSPLEGFKEVKPVVFSSVYPVDANQYDDLLKAMDRLKLNDASLTFE</sequence>
<keyword evidence="6" id="KW-0251">Elongation factor</keyword>
<evidence type="ECO:0000256" key="3">
    <source>
        <dbReference type="ARBA" id="ARBA00022801"/>
    </source>
</evidence>
<name>A0A1L8ZDC3_BORBI</name>
<dbReference type="PANTHER" id="PTHR43512">
    <property type="entry name" value="TRANSLATION FACTOR GUF1-RELATED"/>
    <property type="match status" value="1"/>
</dbReference>
<evidence type="ECO:0000256" key="2">
    <source>
        <dbReference type="ARBA" id="ARBA00022741"/>
    </source>
</evidence>
<dbReference type="AlphaFoldDB" id="A0A1L8ZDC3"/>
<dbReference type="PANTHER" id="PTHR43512:SF4">
    <property type="entry name" value="TRANSLATION FACTOR GUF1 HOMOLOG, CHLOROPLASTIC"/>
    <property type="match status" value="1"/>
</dbReference>
<feature type="non-terminal residue" evidence="6">
    <location>
        <position position="1"/>
    </location>
</feature>
<feature type="domain" description="Tr-type G" evidence="5">
    <location>
        <begin position="1"/>
        <end position="69"/>
    </location>
</feature>
<gene>
    <name evidence="6" type="ORF">ER70_00895</name>
</gene>
<keyword evidence="6" id="KW-0648">Protein biosynthesis</keyword>
<dbReference type="InterPro" id="IPR027417">
    <property type="entry name" value="P-loop_NTPase"/>
</dbReference>
<dbReference type="Pfam" id="PF00009">
    <property type="entry name" value="GTP_EFTU"/>
    <property type="match status" value="1"/>
</dbReference>
<comment type="caution">
    <text evidence="6">The sequence shown here is derived from an EMBL/GenBank/DDBJ whole genome shotgun (WGS) entry which is preliminary data.</text>
</comment>
<keyword evidence="3" id="KW-0378">Hydrolase</keyword>
<dbReference type="GO" id="GO:0005525">
    <property type="term" value="F:GTP binding"/>
    <property type="evidence" value="ECO:0007669"/>
    <property type="project" value="UniProtKB-KW"/>
</dbReference>
<reference evidence="6" key="1">
    <citation type="journal article" date="2015" name="Microbiology">
        <title>Similarities in murine infection and immune response to Borrelia bissettii and Borrelia burgdorferi sensu stricto.</title>
        <authorList>
            <person name="Leydet B.F.Jr."/>
            <person name="Liang F.T."/>
        </authorList>
    </citation>
    <scope>NUCLEOTIDE SEQUENCE [LARGE SCALE GENOMIC DNA]</scope>
    <source>
        <strain evidence="6">CO275</strain>
    </source>
</reference>
<dbReference type="SUPFAM" id="SSF50447">
    <property type="entry name" value="Translation proteins"/>
    <property type="match status" value="1"/>
</dbReference>
<keyword evidence="4" id="KW-0342">GTP-binding</keyword>
<evidence type="ECO:0000313" key="6">
    <source>
        <dbReference type="EMBL" id="OJH15754.1"/>
    </source>
</evidence>
<dbReference type="Gene3D" id="3.40.50.300">
    <property type="entry name" value="P-loop containing nucleotide triphosphate hydrolases"/>
    <property type="match status" value="1"/>
</dbReference>
<keyword evidence="2" id="KW-0547">Nucleotide-binding</keyword>
<evidence type="ECO:0000259" key="5">
    <source>
        <dbReference type="PROSITE" id="PS51722"/>
    </source>
</evidence>
<dbReference type="InterPro" id="IPR006297">
    <property type="entry name" value="EF-4"/>
</dbReference>
<dbReference type="InterPro" id="IPR009000">
    <property type="entry name" value="Transl_B-barrel_sf"/>
</dbReference>
<dbReference type="InterPro" id="IPR000795">
    <property type="entry name" value="T_Tr_GTP-bd_dom"/>
</dbReference>
<accession>A0A1L8ZDC3</accession>
<dbReference type="PROSITE" id="PS51722">
    <property type="entry name" value="G_TR_2"/>
    <property type="match status" value="1"/>
</dbReference>
<dbReference type="SUPFAM" id="SSF54980">
    <property type="entry name" value="EF-G C-terminal domain-like"/>
    <property type="match status" value="1"/>
</dbReference>
<dbReference type="GO" id="GO:0003924">
    <property type="term" value="F:GTPase activity"/>
    <property type="evidence" value="ECO:0007669"/>
    <property type="project" value="InterPro"/>
</dbReference>
<dbReference type="SUPFAM" id="SSF52540">
    <property type="entry name" value="P-loop containing nucleoside triphosphate hydrolases"/>
    <property type="match status" value="1"/>
</dbReference>
<feature type="non-terminal residue" evidence="6">
    <location>
        <position position="212"/>
    </location>
</feature>
<dbReference type="Pfam" id="PF03144">
    <property type="entry name" value="GTP_EFTU_D2"/>
    <property type="match status" value="1"/>
</dbReference>